<dbReference type="SUPFAM" id="SSF55729">
    <property type="entry name" value="Acyl-CoA N-acyltransferases (Nat)"/>
    <property type="match status" value="1"/>
</dbReference>
<dbReference type="InterPro" id="IPR016181">
    <property type="entry name" value="Acyl_CoA_acyltransferase"/>
</dbReference>
<dbReference type="GeneID" id="63458783"/>
<reference evidence="2 3" key="1">
    <citation type="submission" date="2017-06" db="EMBL/GenBank/DDBJ databases">
        <authorList>
            <consortium name="Pathogen Informatics"/>
        </authorList>
    </citation>
    <scope>NUCLEOTIDE SEQUENCE [LARGE SCALE GENOMIC DNA]</scope>
    <source>
        <strain evidence="2 3">NCTC13039</strain>
    </source>
</reference>
<dbReference type="Gene3D" id="3.40.630.30">
    <property type="match status" value="1"/>
</dbReference>
<gene>
    <name evidence="2" type="primary">ydaF</name>
    <name evidence="2" type="ORF">SAMEA4475696_00502</name>
</gene>
<feature type="domain" description="N-acetyltransferase" evidence="1">
    <location>
        <begin position="18"/>
        <end position="192"/>
    </location>
</feature>
<dbReference type="KEGG" id="dco:SAMEA4475696_0502"/>
<dbReference type="PROSITE" id="PS51186">
    <property type="entry name" value="GNAT"/>
    <property type="match status" value="1"/>
</dbReference>
<proteinExistence type="predicted"/>
<dbReference type="PANTHER" id="PTHR43792:SF1">
    <property type="entry name" value="N-ACETYLTRANSFERASE DOMAIN-CONTAINING PROTEIN"/>
    <property type="match status" value="1"/>
</dbReference>
<name>A0A239V904_9MICO</name>
<evidence type="ECO:0000259" key="1">
    <source>
        <dbReference type="PROSITE" id="PS51186"/>
    </source>
</evidence>
<evidence type="ECO:0000313" key="2">
    <source>
        <dbReference type="EMBL" id="SNV18627.1"/>
    </source>
</evidence>
<dbReference type="RefSeq" id="WP_034401322.1">
    <property type="nucleotide sequence ID" value="NZ_JAAFNI010000001.1"/>
</dbReference>
<dbReference type="STRING" id="1121387.GCA_000429885_01604"/>
<protein>
    <submittedName>
        <fullName evidence="2">Putative ribosomal N-acetyltransferase YdaF</fullName>
        <ecNumber evidence="2">2.3.1.-</ecNumber>
    </submittedName>
</protein>
<organism evidence="2 3">
    <name type="scientific">Dermatophilus congolensis</name>
    <dbReference type="NCBI Taxonomy" id="1863"/>
    <lineage>
        <taxon>Bacteria</taxon>
        <taxon>Bacillati</taxon>
        <taxon>Actinomycetota</taxon>
        <taxon>Actinomycetes</taxon>
        <taxon>Micrococcales</taxon>
        <taxon>Dermatophilaceae</taxon>
        <taxon>Dermatophilus</taxon>
    </lineage>
</organism>
<dbReference type="EC" id="2.3.1.-" evidence="2"/>
<dbReference type="OrthoDB" id="9132139at2"/>
<accession>A0A239V904</accession>
<dbReference type="InterPro" id="IPR051531">
    <property type="entry name" value="N-acetyltransferase"/>
</dbReference>
<dbReference type="AlphaFoldDB" id="A0A239V904"/>
<dbReference type="InterPro" id="IPR000182">
    <property type="entry name" value="GNAT_dom"/>
</dbReference>
<keyword evidence="2" id="KW-0808">Transferase</keyword>
<evidence type="ECO:0000313" key="3">
    <source>
        <dbReference type="Proteomes" id="UP000242637"/>
    </source>
</evidence>
<keyword evidence="3" id="KW-1185">Reference proteome</keyword>
<keyword evidence="2" id="KW-0012">Acyltransferase</keyword>
<dbReference type="Proteomes" id="UP000242637">
    <property type="component" value="Chromosome 1"/>
</dbReference>
<dbReference type="GO" id="GO:0016747">
    <property type="term" value="F:acyltransferase activity, transferring groups other than amino-acyl groups"/>
    <property type="evidence" value="ECO:0007669"/>
    <property type="project" value="InterPro"/>
</dbReference>
<sequence>MNARRFSELDWPRRTQRLTIRPATMADADTSFAQRSMPQVGRWMTSQPDNRQAFQQAFRLGLENTLILENDSGAGSRVIGEMRCHVKDAWGQREIVEQARQSRAELGWFIIPQEHGKGYGLEAVTELLAIAFDGVGVRRVEAGCFAENEASWRLMERIGMRREGHYIAESLHRDGTWRDTMMYALLAEEWRDRHKHQQQ</sequence>
<dbReference type="PANTHER" id="PTHR43792">
    <property type="entry name" value="GNAT FAMILY, PUTATIVE (AFU_ORTHOLOGUE AFUA_3G00765)-RELATED-RELATED"/>
    <property type="match status" value="1"/>
</dbReference>
<dbReference type="Pfam" id="PF13302">
    <property type="entry name" value="Acetyltransf_3"/>
    <property type="match status" value="1"/>
</dbReference>
<dbReference type="EMBL" id="LT906453">
    <property type="protein sequence ID" value="SNV18627.1"/>
    <property type="molecule type" value="Genomic_DNA"/>
</dbReference>